<keyword evidence="2" id="KW-0812">Transmembrane</keyword>
<dbReference type="EMBL" id="JMIY01000007">
    <property type="protein sequence ID" value="KCZ71094.1"/>
    <property type="molecule type" value="Genomic_DNA"/>
</dbReference>
<dbReference type="InterPro" id="IPR029058">
    <property type="entry name" value="AB_hydrolase_fold"/>
</dbReference>
<dbReference type="Proteomes" id="UP000027153">
    <property type="component" value="Unassembled WGS sequence"/>
</dbReference>
<evidence type="ECO:0000259" key="3">
    <source>
        <dbReference type="Pfam" id="PF00561"/>
    </source>
</evidence>
<proteinExistence type="predicted"/>
<reference evidence="4 5" key="1">
    <citation type="journal article" date="2013" name="Nature">
        <title>Anaerobic oxidation of methane coupled to nitrate reduction in a novel archaeal lineage.</title>
        <authorList>
            <person name="Haroon M.F."/>
            <person name="Hu S."/>
            <person name="Shi Y."/>
            <person name="Imelfort M."/>
            <person name="Keller J."/>
            <person name="Hugenholtz P."/>
            <person name="Yuan Z."/>
            <person name="Tyson G.W."/>
        </authorList>
    </citation>
    <scope>NUCLEOTIDE SEQUENCE [LARGE SCALE GENOMIC DNA]</scope>
    <source>
        <strain evidence="4 5">ANME-2d</strain>
    </source>
</reference>
<protein>
    <submittedName>
        <fullName evidence="4">Putative hydrolase or acyltransferase of alpha/beta superfamily</fullName>
    </submittedName>
</protein>
<dbReference type="PRINTS" id="PR00111">
    <property type="entry name" value="ABHYDROLASE"/>
</dbReference>
<accession>A0A062V5L8</accession>
<keyword evidence="2" id="KW-0472">Membrane</keyword>
<dbReference type="Pfam" id="PF00561">
    <property type="entry name" value="Abhydrolase_1"/>
    <property type="match status" value="1"/>
</dbReference>
<dbReference type="GO" id="GO:0016020">
    <property type="term" value="C:membrane"/>
    <property type="evidence" value="ECO:0007669"/>
    <property type="project" value="TreeGrafter"/>
</dbReference>
<organism evidence="4 5">
    <name type="scientific">Candidatus Methanoperedens nitratireducens</name>
    <dbReference type="NCBI Taxonomy" id="1392998"/>
    <lineage>
        <taxon>Archaea</taxon>
        <taxon>Methanobacteriati</taxon>
        <taxon>Methanobacteriota</taxon>
        <taxon>Stenosarchaea group</taxon>
        <taxon>Methanomicrobia</taxon>
        <taxon>Methanosarcinales</taxon>
        <taxon>ANME-2 cluster</taxon>
        <taxon>Candidatus Methanoperedentaceae</taxon>
        <taxon>Candidatus Methanoperedens</taxon>
    </lineage>
</organism>
<evidence type="ECO:0000313" key="5">
    <source>
        <dbReference type="Proteomes" id="UP000027153"/>
    </source>
</evidence>
<sequence length="320" mass="34975">MKKVGWLILIVLFIILLVFTAQTYLGYQRDIRVAREQVLAGSQVIETACGPIEYAISGEGPAVLVVHGAGGGYDQGLEIARSFVGGGFRFIVPSRFGYLRTPISTNASATAQADAYVCLLDALNIRRVAIVGMSAGGPSSMQFALRHPERSSALVLLVPAAYAPQTRPAPRTPASNFRCQVIFSSDFTVWLAMKVDRSIFPLPYCLGIPPSVQTQLTPAEEKQLSEFMQSLLPIMTRLPGLLNDINIYSSLNRYPLERITVPTLAISASDDPYNTFISAQYTAQNIQGAKFIGLKSGGHLLIGHEEKIRLEVDEFLKQHT</sequence>
<dbReference type="PANTHER" id="PTHR43798:SF31">
    <property type="entry name" value="AB HYDROLASE SUPERFAMILY PROTEIN YCLE"/>
    <property type="match status" value="1"/>
</dbReference>
<keyword evidence="4" id="KW-0808">Transferase</keyword>
<evidence type="ECO:0000256" key="2">
    <source>
        <dbReference type="SAM" id="Phobius"/>
    </source>
</evidence>
<name>A0A062V5L8_9EURY</name>
<keyword evidence="4" id="KW-0012">Acyltransferase</keyword>
<feature type="transmembrane region" description="Helical" evidence="2">
    <location>
        <begin position="6"/>
        <end position="27"/>
    </location>
</feature>
<gene>
    <name evidence="4" type="ORF">ANME2D_03126</name>
</gene>
<evidence type="ECO:0000313" key="4">
    <source>
        <dbReference type="EMBL" id="KCZ71094.1"/>
    </source>
</evidence>
<evidence type="ECO:0000256" key="1">
    <source>
        <dbReference type="ARBA" id="ARBA00022801"/>
    </source>
</evidence>
<dbReference type="RefSeq" id="WP_048093259.1">
    <property type="nucleotide sequence ID" value="NZ_JMIY01000007.1"/>
</dbReference>
<comment type="caution">
    <text evidence="4">The sequence shown here is derived from an EMBL/GenBank/DDBJ whole genome shotgun (WGS) entry which is preliminary data.</text>
</comment>
<dbReference type="GO" id="GO:0016746">
    <property type="term" value="F:acyltransferase activity"/>
    <property type="evidence" value="ECO:0007669"/>
    <property type="project" value="UniProtKB-KW"/>
</dbReference>
<keyword evidence="2" id="KW-1133">Transmembrane helix</keyword>
<dbReference type="InterPro" id="IPR050266">
    <property type="entry name" value="AB_hydrolase_sf"/>
</dbReference>
<dbReference type="PANTHER" id="PTHR43798">
    <property type="entry name" value="MONOACYLGLYCEROL LIPASE"/>
    <property type="match status" value="1"/>
</dbReference>
<dbReference type="OrthoDB" id="9890at2157"/>
<dbReference type="SUPFAM" id="SSF53474">
    <property type="entry name" value="alpha/beta-Hydrolases"/>
    <property type="match status" value="1"/>
</dbReference>
<keyword evidence="5" id="KW-1185">Reference proteome</keyword>
<dbReference type="InterPro" id="IPR000073">
    <property type="entry name" value="AB_hydrolase_1"/>
</dbReference>
<feature type="domain" description="AB hydrolase-1" evidence="3">
    <location>
        <begin position="61"/>
        <end position="301"/>
    </location>
</feature>
<dbReference type="GO" id="GO:0016787">
    <property type="term" value="F:hydrolase activity"/>
    <property type="evidence" value="ECO:0007669"/>
    <property type="project" value="UniProtKB-KW"/>
</dbReference>
<dbReference type="Gene3D" id="3.40.50.1820">
    <property type="entry name" value="alpha/beta hydrolase"/>
    <property type="match status" value="1"/>
</dbReference>
<keyword evidence="1 4" id="KW-0378">Hydrolase</keyword>
<dbReference type="AlphaFoldDB" id="A0A062V5L8"/>